<reference evidence="8 9" key="1">
    <citation type="submission" date="2024-09" db="EMBL/GenBank/DDBJ databases">
        <authorList>
            <person name="Lee S.D."/>
        </authorList>
    </citation>
    <scope>NUCLEOTIDE SEQUENCE [LARGE SCALE GENOMIC DNA]</scope>
    <source>
        <strain evidence="8 9">N1-5</strain>
    </source>
</reference>
<evidence type="ECO:0000313" key="8">
    <source>
        <dbReference type="EMBL" id="MFC1405733.1"/>
    </source>
</evidence>
<keyword evidence="3 6" id="KW-0812">Transmembrane</keyword>
<keyword evidence="4 6" id="KW-1133">Transmembrane helix</keyword>
<keyword evidence="5 6" id="KW-0472">Membrane</keyword>
<feature type="transmembrane region" description="Helical" evidence="6">
    <location>
        <begin position="6"/>
        <end position="26"/>
    </location>
</feature>
<feature type="transmembrane region" description="Helical" evidence="6">
    <location>
        <begin position="123"/>
        <end position="140"/>
    </location>
</feature>
<name>A0ABV6UWD8_9ACTN</name>
<evidence type="ECO:0000256" key="2">
    <source>
        <dbReference type="ARBA" id="ARBA00022475"/>
    </source>
</evidence>
<evidence type="ECO:0000256" key="1">
    <source>
        <dbReference type="ARBA" id="ARBA00004651"/>
    </source>
</evidence>
<sequence>MISTAPVLLAGAAVGVGVVMAVAGALPSRADVGDVLARMDASRLDALAPRTPPPAAGTLERWGGAVLRLLGEQVLRVPTRELGILRESPALFVGRKLATALYGLALPTVATVAFEAVGVHPPLAIPALAGLIAAAVFWFIPDISIRGRAAEARTEFRAAIASYLELVGLERAADAGPTEALRRAAAVGDGWVYERIRDALVRAELAGIAPWDGLRQLAIEIDVPELGAPADIIAVAGEEGAAVYSTLKAQAASLRGVLLTDQQAQANEASEKMIMPVAGLVILMTVYIAVPAMLNIIAS</sequence>
<dbReference type="InterPro" id="IPR018076">
    <property type="entry name" value="T2SS_GspF_dom"/>
</dbReference>
<evidence type="ECO:0000313" key="9">
    <source>
        <dbReference type="Proteomes" id="UP001592528"/>
    </source>
</evidence>
<comment type="subcellular location">
    <subcellularLocation>
        <location evidence="1">Cell membrane</location>
        <topology evidence="1">Multi-pass membrane protein</topology>
    </subcellularLocation>
</comment>
<dbReference type="PANTHER" id="PTHR35007:SF1">
    <property type="entry name" value="PILUS ASSEMBLY PROTEIN"/>
    <property type="match status" value="1"/>
</dbReference>
<evidence type="ECO:0000259" key="7">
    <source>
        <dbReference type="Pfam" id="PF00482"/>
    </source>
</evidence>
<evidence type="ECO:0000256" key="4">
    <source>
        <dbReference type="ARBA" id="ARBA00022989"/>
    </source>
</evidence>
<evidence type="ECO:0000256" key="6">
    <source>
        <dbReference type="SAM" id="Phobius"/>
    </source>
</evidence>
<accession>A0ABV6UWD8</accession>
<comment type="caution">
    <text evidence="8">The sequence shown here is derived from an EMBL/GenBank/DDBJ whole genome shotgun (WGS) entry which is preliminary data.</text>
</comment>
<gene>
    <name evidence="8" type="ORF">ACEZDJ_31030</name>
</gene>
<dbReference type="Proteomes" id="UP001592528">
    <property type="component" value="Unassembled WGS sequence"/>
</dbReference>
<feature type="transmembrane region" description="Helical" evidence="6">
    <location>
        <begin position="277"/>
        <end position="298"/>
    </location>
</feature>
<dbReference type="EMBL" id="JBHEZZ010000023">
    <property type="protein sequence ID" value="MFC1405733.1"/>
    <property type="molecule type" value="Genomic_DNA"/>
</dbReference>
<feature type="transmembrane region" description="Helical" evidence="6">
    <location>
        <begin position="97"/>
        <end position="117"/>
    </location>
</feature>
<proteinExistence type="predicted"/>
<evidence type="ECO:0000256" key="5">
    <source>
        <dbReference type="ARBA" id="ARBA00023136"/>
    </source>
</evidence>
<protein>
    <submittedName>
        <fullName evidence="8">Type II secretion system F family protein</fullName>
    </submittedName>
</protein>
<dbReference type="PANTHER" id="PTHR35007">
    <property type="entry name" value="INTEGRAL MEMBRANE PROTEIN-RELATED"/>
    <property type="match status" value="1"/>
</dbReference>
<dbReference type="Pfam" id="PF00482">
    <property type="entry name" value="T2SSF"/>
    <property type="match status" value="1"/>
</dbReference>
<organism evidence="8 9">
    <name type="scientific">Streptacidiphilus cavernicola</name>
    <dbReference type="NCBI Taxonomy" id="3342716"/>
    <lineage>
        <taxon>Bacteria</taxon>
        <taxon>Bacillati</taxon>
        <taxon>Actinomycetota</taxon>
        <taxon>Actinomycetes</taxon>
        <taxon>Kitasatosporales</taxon>
        <taxon>Streptomycetaceae</taxon>
        <taxon>Streptacidiphilus</taxon>
    </lineage>
</organism>
<feature type="domain" description="Type II secretion system protein GspF" evidence="7">
    <location>
        <begin position="164"/>
        <end position="291"/>
    </location>
</feature>
<keyword evidence="9" id="KW-1185">Reference proteome</keyword>
<evidence type="ECO:0000256" key="3">
    <source>
        <dbReference type="ARBA" id="ARBA00022692"/>
    </source>
</evidence>
<dbReference type="RefSeq" id="WP_030263481.1">
    <property type="nucleotide sequence ID" value="NZ_JBHEZZ010000023.1"/>
</dbReference>
<keyword evidence="2" id="KW-1003">Cell membrane</keyword>